<evidence type="ECO:0000256" key="6">
    <source>
        <dbReference type="ARBA" id="ARBA00022989"/>
    </source>
</evidence>
<dbReference type="InterPro" id="IPR036259">
    <property type="entry name" value="MFS_trans_sf"/>
</dbReference>
<evidence type="ECO:0000256" key="9">
    <source>
        <dbReference type="SAM" id="Phobius"/>
    </source>
</evidence>
<evidence type="ECO:0000256" key="4">
    <source>
        <dbReference type="ARBA" id="ARBA00022475"/>
    </source>
</evidence>
<evidence type="ECO:0000256" key="5">
    <source>
        <dbReference type="ARBA" id="ARBA00022692"/>
    </source>
</evidence>
<dbReference type="PROSITE" id="PS50850">
    <property type="entry name" value="MFS"/>
    <property type="match status" value="1"/>
</dbReference>
<dbReference type="GO" id="GO:0005886">
    <property type="term" value="C:plasma membrane"/>
    <property type="evidence" value="ECO:0007669"/>
    <property type="project" value="UniProtKB-SubCell"/>
</dbReference>
<feature type="transmembrane region" description="Helical" evidence="9">
    <location>
        <begin position="297"/>
        <end position="318"/>
    </location>
</feature>
<dbReference type="RefSeq" id="WP_010034363.1">
    <property type="nucleotide sequence ID" value="NZ_LT962942.1"/>
</dbReference>
<keyword evidence="5 9" id="KW-0812">Transmembrane</keyword>
<dbReference type="GO" id="GO:1990961">
    <property type="term" value="P:xenobiotic detoxification by transmembrane export across the plasma membrane"/>
    <property type="evidence" value="ECO:0007669"/>
    <property type="project" value="InterPro"/>
</dbReference>
<feature type="transmembrane region" description="Helical" evidence="9">
    <location>
        <begin position="27"/>
        <end position="46"/>
    </location>
</feature>
<dbReference type="CDD" id="cd17320">
    <property type="entry name" value="MFS_MdfA_MDR_like"/>
    <property type="match status" value="1"/>
</dbReference>
<dbReference type="SUPFAM" id="SSF103473">
    <property type="entry name" value="MFS general substrate transporter"/>
    <property type="match status" value="1"/>
</dbReference>
<keyword evidence="3" id="KW-0813">Transport</keyword>
<dbReference type="InterPro" id="IPR011701">
    <property type="entry name" value="MFS"/>
</dbReference>
<feature type="transmembrane region" description="Helical" evidence="9">
    <location>
        <begin position="230"/>
        <end position="250"/>
    </location>
</feature>
<evidence type="ECO:0000313" key="12">
    <source>
        <dbReference type="Proteomes" id="UP000235464"/>
    </source>
</evidence>
<keyword evidence="12" id="KW-1185">Reference proteome</keyword>
<dbReference type="GO" id="GO:0042910">
    <property type="term" value="F:xenobiotic transmembrane transporter activity"/>
    <property type="evidence" value="ECO:0007669"/>
    <property type="project" value="InterPro"/>
</dbReference>
<name>A0A2N9B3A6_STRCX</name>
<dbReference type="Proteomes" id="UP000235464">
    <property type="component" value="Chromosome I"/>
</dbReference>
<gene>
    <name evidence="11" type="primary">bcr_1</name>
    <name evidence="11" type="ORF">SCNRRL3882_1284</name>
</gene>
<proteinExistence type="inferred from homology"/>
<comment type="subcellular location">
    <subcellularLocation>
        <location evidence="1">Cell membrane</location>
        <topology evidence="1">Multi-pass membrane protein</topology>
    </subcellularLocation>
</comment>
<dbReference type="Gene3D" id="1.20.1720.10">
    <property type="entry name" value="Multidrug resistance protein D"/>
    <property type="match status" value="1"/>
</dbReference>
<feature type="region of interest" description="Disordered" evidence="8">
    <location>
        <begin position="1"/>
        <end position="23"/>
    </location>
</feature>
<feature type="transmembrane region" description="Helical" evidence="9">
    <location>
        <begin position="120"/>
        <end position="139"/>
    </location>
</feature>
<feature type="transmembrane region" description="Helical" evidence="9">
    <location>
        <begin position="181"/>
        <end position="201"/>
    </location>
</feature>
<dbReference type="InterPro" id="IPR020846">
    <property type="entry name" value="MFS_dom"/>
</dbReference>
<dbReference type="PANTHER" id="PTHR23502">
    <property type="entry name" value="MAJOR FACILITATOR SUPERFAMILY"/>
    <property type="match status" value="1"/>
</dbReference>
<feature type="domain" description="Major facilitator superfamily (MFS) profile" evidence="10">
    <location>
        <begin position="27"/>
        <end position="412"/>
    </location>
</feature>
<evidence type="ECO:0000313" key="11">
    <source>
        <dbReference type="EMBL" id="SOR77815.1"/>
    </source>
</evidence>
<dbReference type="NCBIfam" id="TIGR00710">
    <property type="entry name" value="efflux_Bcr_CflA"/>
    <property type="match status" value="1"/>
</dbReference>
<comment type="similarity">
    <text evidence="2">Belongs to the major facilitator superfamily. Bcr/CmlA family.</text>
</comment>
<reference evidence="12" key="1">
    <citation type="submission" date="2017-11" db="EMBL/GenBank/DDBJ databases">
        <authorList>
            <person name="Wibberg D."/>
        </authorList>
    </citation>
    <scope>NUCLEOTIDE SEQUENCE [LARGE SCALE GENOMIC DNA]</scope>
</reference>
<organism evidence="11 12">
    <name type="scientific">Streptomyces chartreusis NRRL 3882</name>
    <dbReference type="NCBI Taxonomy" id="1079985"/>
    <lineage>
        <taxon>Bacteria</taxon>
        <taxon>Bacillati</taxon>
        <taxon>Actinomycetota</taxon>
        <taxon>Actinomycetes</taxon>
        <taxon>Kitasatosporales</taxon>
        <taxon>Streptomycetaceae</taxon>
        <taxon>Streptomyces</taxon>
    </lineage>
</organism>
<dbReference type="EMBL" id="LT963352">
    <property type="protein sequence ID" value="SOR77815.1"/>
    <property type="molecule type" value="Genomic_DNA"/>
</dbReference>
<keyword evidence="6 9" id="KW-1133">Transmembrane helix</keyword>
<feature type="transmembrane region" description="Helical" evidence="9">
    <location>
        <begin position="387"/>
        <end position="407"/>
    </location>
</feature>
<dbReference type="PANTHER" id="PTHR23502:SF132">
    <property type="entry name" value="POLYAMINE TRANSPORTER 2-RELATED"/>
    <property type="match status" value="1"/>
</dbReference>
<feature type="transmembrane region" description="Helical" evidence="9">
    <location>
        <begin position="93"/>
        <end position="114"/>
    </location>
</feature>
<keyword evidence="4" id="KW-1003">Cell membrane</keyword>
<evidence type="ECO:0000256" key="3">
    <source>
        <dbReference type="ARBA" id="ARBA00022448"/>
    </source>
</evidence>
<dbReference type="InterPro" id="IPR004812">
    <property type="entry name" value="Efflux_drug-R_Bcr/CmlA"/>
</dbReference>
<protein>
    <submittedName>
        <fullName evidence="11">Sulfonamide resistance protein</fullName>
    </submittedName>
</protein>
<feature type="transmembrane region" description="Helical" evidence="9">
    <location>
        <begin position="61"/>
        <end position="81"/>
    </location>
</feature>
<evidence type="ECO:0000256" key="7">
    <source>
        <dbReference type="ARBA" id="ARBA00023136"/>
    </source>
</evidence>
<evidence type="ECO:0000256" key="8">
    <source>
        <dbReference type="SAM" id="MobiDB-lite"/>
    </source>
</evidence>
<keyword evidence="7 9" id="KW-0472">Membrane</keyword>
<accession>A0A2N9B3A6</accession>
<dbReference type="Pfam" id="PF07690">
    <property type="entry name" value="MFS_1"/>
    <property type="match status" value="1"/>
</dbReference>
<evidence type="ECO:0000256" key="1">
    <source>
        <dbReference type="ARBA" id="ARBA00004651"/>
    </source>
</evidence>
<feature type="transmembrane region" description="Helical" evidence="9">
    <location>
        <begin position="262"/>
        <end position="285"/>
    </location>
</feature>
<sequence>MRKTSRDSPGVSPTGRRTQGPPARRRVMLTLAGVSAVSPLATDMYVPGLPQMARSLHTDTAGAQISLTGFLIGIIVGQLLWGPLSDSLGRRPVLIGGSAAFAGFSLLCGLAPTLEILNAARLGQGLTGAAGIVVARAVVADLFDDDRIGGAFAALSAVTAVAPIVAPLLGGAVLSVGSWRWLFVLLALVGLALTLCLALWVPESLPATARVSGGVSGTVRSMRRVCARRSVLAPVLSLGFGGAAIFVYIGSTSFVFQDVYHLSAGLTSLVYGANAIGNMAASISYGRLVRRRSAEELLRGSMVLTLTPAALLVAAEAAGMGSLALTWICLFVSIAAFGVFFPAVTTVAQSRGRDAPGATSALLGSVQFTFGAVASPLAGLFGDDSALPMAGLMAGFLAPATLAAFLVSRAREAGSAAAPRDTHRHGPHDRTTA</sequence>
<feature type="transmembrane region" description="Helical" evidence="9">
    <location>
        <begin position="324"/>
        <end position="348"/>
    </location>
</feature>
<feature type="transmembrane region" description="Helical" evidence="9">
    <location>
        <begin position="360"/>
        <end position="381"/>
    </location>
</feature>
<evidence type="ECO:0000256" key="2">
    <source>
        <dbReference type="ARBA" id="ARBA00006236"/>
    </source>
</evidence>
<feature type="transmembrane region" description="Helical" evidence="9">
    <location>
        <begin position="151"/>
        <end position="175"/>
    </location>
</feature>
<evidence type="ECO:0000259" key="10">
    <source>
        <dbReference type="PROSITE" id="PS50850"/>
    </source>
</evidence>
<dbReference type="AlphaFoldDB" id="A0A2N9B3A6"/>
<dbReference type="OrthoDB" id="9814303at2"/>